<dbReference type="InterPro" id="IPR007168">
    <property type="entry name" value="Phageshock_PspC_N"/>
</dbReference>
<dbReference type="AlphaFoldDB" id="A0A6L9SV84"/>
<keyword evidence="3 7" id="KW-0812">Transmembrane</keyword>
<dbReference type="Proteomes" id="UP000483293">
    <property type="component" value="Unassembled WGS sequence"/>
</dbReference>
<dbReference type="InterPro" id="IPR052027">
    <property type="entry name" value="PspC"/>
</dbReference>
<gene>
    <name evidence="9" type="ORF">GFD21_09470</name>
</gene>
<dbReference type="RefSeq" id="WP_163197732.1">
    <property type="nucleotide sequence ID" value="NZ_WHZV01000009.1"/>
</dbReference>
<evidence type="ECO:0000256" key="7">
    <source>
        <dbReference type="SAM" id="Phobius"/>
    </source>
</evidence>
<feature type="compositionally biased region" description="Low complexity" evidence="6">
    <location>
        <begin position="215"/>
        <end position="234"/>
    </location>
</feature>
<keyword evidence="4 7" id="KW-1133">Transmembrane helix</keyword>
<sequence length="655" mass="68434">MNENNKLLTKVFAWFRASGVTRGDDRWIGGVCSGIAARLGWSPTLVRALMIVFTFLFGFGAALYAFAWLMLPDARDGRILAEELVAGRWDWNCLGAFAMLAVAVVIVGAGWVAIVVAAVALWAICQSGMRQQHGYGYGYRKEGPNGPYTPVPPRGYPAGAAGGAYPGGAGGYPAAPGHPGGFGYPVAPAAGPVPGAATGPVPSQGAPNASFPVNAGGPAPTGPGRPVNPAGADGPVPPAGSYAAPIPGPSYVPPAGAAPVMPGPAPAPKPRRVRRKPAGPFLVLLVMGLSLVSGAAVMLAMEHGYADDHTGESIINAVTMMTVWISAVCIAMGVLLVILGAVGRRSGGLIPLALIAGFVACCMIVATGVAGYSTYDINNVRNGYTEVRLGAGSSAGSENAYGMVAVQARLDENADHDYWSATDGLNANMNYWVADSSPQNFRRLEQGVHFQGVDYDLSTANIDLSEYGNWNYGGEQVNKYKAGCPAGQINLSVRNAHVYVTLPDGCPYAFGSGGFVYMQTDSMGGYSEIVRNNGATTLEVPFLERMARTRDNHDDSMMNSDGYQPDNYDWQGNGETDESSFLINFTSGVSGKVTVRYASETVLPGYADFIRQISKGDVASLDLTTRKHYAVQNGDTTASGDNGSGAAGKKEHSDD</sequence>
<keyword evidence="5 7" id="KW-0472">Membrane</keyword>
<proteinExistence type="predicted"/>
<feature type="transmembrane region" description="Helical" evidence="7">
    <location>
        <begin position="321"/>
        <end position="342"/>
    </location>
</feature>
<keyword evidence="2" id="KW-1003">Cell membrane</keyword>
<evidence type="ECO:0000256" key="1">
    <source>
        <dbReference type="ARBA" id="ARBA00004162"/>
    </source>
</evidence>
<evidence type="ECO:0000256" key="5">
    <source>
        <dbReference type="ARBA" id="ARBA00023136"/>
    </source>
</evidence>
<feature type="domain" description="Phage shock protein PspC N-terminal" evidence="8">
    <location>
        <begin position="22"/>
        <end position="73"/>
    </location>
</feature>
<evidence type="ECO:0000313" key="9">
    <source>
        <dbReference type="EMBL" id="NEG55975.1"/>
    </source>
</evidence>
<dbReference type="Pfam" id="PF04024">
    <property type="entry name" value="PspC"/>
    <property type="match status" value="1"/>
</dbReference>
<feature type="transmembrane region" description="Helical" evidence="7">
    <location>
        <begin position="97"/>
        <end position="124"/>
    </location>
</feature>
<feature type="transmembrane region" description="Helical" evidence="7">
    <location>
        <begin position="349"/>
        <end position="372"/>
    </location>
</feature>
<comment type="subcellular location">
    <subcellularLocation>
        <location evidence="1">Cell membrane</location>
        <topology evidence="1">Single-pass membrane protein</topology>
    </subcellularLocation>
</comment>
<feature type="region of interest" description="Disordered" evidence="6">
    <location>
        <begin position="632"/>
        <end position="655"/>
    </location>
</feature>
<protein>
    <submittedName>
        <fullName evidence="9">PspC domain-containing protein</fullName>
    </submittedName>
</protein>
<keyword evidence="10" id="KW-1185">Reference proteome</keyword>
<evidence type="ECO:0000259" key="8">
    <source>
        <dbReference type="Pfam" id="PF04024"/>
    </source>
</evidence>
<evidence type="ECO:0000313" key="10">
    <source>
        <dbReference type="Proteomes" id="UP000483293"/>
    </source>
</evidence>
<feature type="transmembrane region" description="Helical" evidence="7">
    <location>
        <begin position="281"/>
        <end position="301"/>
    </location>
</feature>
<evidence type="ECO:0000256" key="4">
    <source>
        <dbReference type="ARBA" id="ARBA00022989"/>
    </source>
</evidence>
<dbReference type="PANTHER" id="PTHR33885">
    <property type="entry name" value="PHAGE SHOCK PROTEIN C"/>
    <property type="match status" value="1"/>
</dbReference>
<reference evidence="9 10" key="1">
    <citation type="submission" date="2019-10" db="EMBL/GenBank/DDBJ databases">
        <title>Bifidobacterium from non-human primates.</title>
        <authorList>
            <person name="Modesto M."/>
        </authorList>
    </citation>
    <scope>NUCLEOTIDE SEQUENCE [LARGE SCALE GENOMIC DNA]</scope>
    <source>
        <strain evidence="9 10">SMA15</strain>
    </source>
</reference>
<dbReference type="EMBL" id="WHZV01000009">
    <property type="protein sequence ID" value="NEG55975.1"/>
    <property type="molecule type" value="Genomic_DNA"/>
</dbReference>
<name>A0A6L9SV84_9BIFI</name>
<feature type="region of interest" description="Disordered" evidence="6">
    <location>
        <begin position="195"/>
        <end position="239"/>
    </location>
</feature>
<dbReference type="PANTHER" id="PTHR33885:SF3">
    <property type="entry name" value="PHAGE SHOCK PROTEIN C"/>
    <property type="match status" value="1"/>
</dbReference>
<evidence type="ECO:0000256" key="2">
    <source>
        <dbReference type="ARBA" id="ARBA00022475"/>
    </source>
</evidence>
<feature type="transmembrane region" description="Helical" evidence="7">
    <location>
        <begin position="48"/>
        <end position="71"/>
    </location>
</feature>
<comment type="caution">
    <text evidence="9">The sequence shown here is derived from an EMBL/GenBank/DDBJ whole genome shotgun (WGS) entry which is preliminary data.</text>
</comment>
<evidence type="ECO:0000256" key="3">
    <source>
        <dbReference type="ARBA" id="ARBA00022692"/>
    </source>
</evidence>
<organism evidence="9 10">
    <name type="scientific">Bifidobacterium platyrrhinorum</name>
    <dbReference type="NCBI Taxonomy" id="2661628"/>
    <lineage>
        <taxon>Bacteria</taxon>
        <taxon>Bacillati</taxon>
        <taxon>Actinomycetota</taxon>
        <taxon>Actinomycetes</taxon>
        <taxon>Bifidobacteriales</taxon>
        <taxon>Bifidobacteriaceae</taxon>
        <taxon>Bifidobacterium</taxon>
    </lineage>
</organism>
<accession>A0A6L9SV84</accession>
<evidence type="ECO:0000256" key="6">
    <source>
        <dbReference type="SAM" id="MobiDB-lite"/>
    </source>
</evidence>
<dbReference type="GO" id="GO:0005886">
    <property type="term" value="C:plasma membrane"/>
    <property type="evidence" value="ECO:0007669"/>
    <property type="project" value="UniProtKB-SubCell"/>
</dbReference>